<evidence type="ECO:0000313" key="12">
    <source>
        <dbReference type="EMBL" id="MBH0779311.1"/>
    </source>
</evidence>
<dbReference type="CDD" id="cd00091">
    <property type="entry name" value="NUC"/>
    <property type="match status" value="1"/>
</dbReference>
<evidence type="ECO:0000256" key="1">
    <source>
        <dbReference type="ARBA" id="ARBA00008764"/>
    </source>
</evidence>
<dbReference type="InterPro" id="IPR009003">
    <property type="entry name" value="Peptidase_S1_PA"/>
</dbReference>
<dbReference type="InterPro" id="IPR044929">
    <property type="entry name" value="DNA/RNA_non-sp_Endonuclease_sf"/>
</dbReference>
<dbReference type="Pfam" id="PF13365">
    <property type="entry name" value="Trypsin_2"/>
    <property type="match status" value="1"/>
</dbReference>
<organism evidence="12 13">
    <name type="scientific">Nocardia bovistercoris</name>
    <dbReference type="NCBI Taxonomy" id="2785916"/>
    <lineage>
        <taxon>Bacteria</taxon>
        <taxon>Bacillati</taxon>
        <taxon>Actinomycetota</taxon>
        <taxon>Actinomycetes</taxon>
        <taxon>Mycobacteriales</taxon>
        <taxon>Nocardiaceae</taxon>
        <taxon>Nocardia</taxon>
    </lineage>
</organism>
<evidence type="ECO:0000259" key="10">
    <source>
        <dbReference type="SMART" id="SM00477"/>
    </source>
</evidence>
<feature type="binding site" evidence="7">
    <location>
        <position position="477"/>
    </location>
    <ligand>
        <name>Mg(2+)</name>
        <dbReference type="ChEBI" id="CHEBI:18420"/>
        <note>catalytic</note>
    </ligand>
</feature>
<keyword evidence="5 8" id="KW-0720">Serine protease</keyword>
<dbReference type="Gene3D" id="2.40.10.10">
    <property type="entry name" value="Trypsin-like serine proteases"/>
    <property type="match status" value="2"/>
</dbReference>
<keyword evidence="2 8" id="KW-0645">Protease</keyword>
<comment type="similarity">
    <text evidence="1 8">Belongs to the peptidase S1B family.</text>
</comment>
<dbReference type="PRINTS" id="PR00839">
    <property type="entry name" value="V8PROTEASE"/>
</dbReference>
<evidence type="ECO:0000256" key="3">
    <source>
        <dbReference type="ARBA" id="ARBA00022729"/>
    </source>
</evidence>
<feature type="domain" description="ENPP1-3/EXOG-like endonuclease/phosphodiesterase" evidence="10">
    <location>
        <begin position="380"/>
        <end position="587"/>
    </location>
</feature>
<dbReference type="PANTHER" id="PTHR13966:SF5">
    <property type="entry name" value="ENDONUCLEASE G, MITOCHONDRIAL"/>
    <property type="match status" value="1"/>
</dbReference>
<feature type="region of interest" description="Disordered" evidence="9">
    <location>
        <begin position="259"/>
        <end position="286"/>
    </location>
</feature>
<dbReference type="InterPro" id="IPR040255">
    <property type="entry name" value="Non-specific_endonuclease"/>
</dbReference>
<dbReference type="GO" id="GO:0003676">
    <property type="term" value="F:nucleic acid binding"/>
    <property type="evidence" value="ECO:0007669"/>
    <property type="project" value="InterPro"/>
</dbReference>
<evidence type="ECO:0000256" key="4">
    <source>
        <dbReference type="ARBA" id="ARBA00022801"/>
    </source>
</evidence>
<accession>A0A931IF46</accession>
<reference evidence="12" key="1">
    <citation type="submission" date="2020-11" db="EMBL/GenBank/DDBJ databases">
        <title>Nocardia NEAU-351.nov., a novel actinomycete isolated from the cow dung.</title>
        <authorList>
            <person name="Zhang X."/>
        </authorList>
    </citation>
    <scope>NUCLEOTIDE SEQUENCE</scope>
    <source>
        <strain evidence="12">NEAU-351</strain>
    </source>
</reference>
<dbReference type="SUPFAM" id="SSF54060">
    <property type="entry name" value="His-Me finger endonucleases"/>
    <property type="match status" value="1"/>
</dbReference>
<feature type="domain" description="DNA/RNA non-specific endonuclease/pyrophosphatase/phosphodiesterase" evidence="11">
    <location>
        <begin position="379"/>
        <end position="584"/>
    </location>
</feature>
<dbReference type="SMART" id="SM00477">
    <property type="entry name" value="NUC"/>
    <property type="match status" value="1"/>
</dbReference>
<dbReference type="AlphaFoldDB" id="A0A931IF46"/>
<dbReference type="RefSeq" id="WP_196151623.1">
    <property type="nucleotide sequence ID" value="NZ_JADMLG010000010.1"/>
</dbReference>
<keyword evidence="13" id="KW-1185">Reference proteome</keyword>
<dbReference type="PANTHER" id="PTHR13966">
    <property type="entry name" value="ENDONUCLEASE RELATED"/>
    <property type="match status" value="1"/>
</dbReference>
<evidence type="ECO:0000313" key="13">
    <source>
        <dbReference type="Proteomes" id="UP000655751"/>
    </source>
</evidence>
<keyword evidence="12" id="KW-0255">Endonuclease</keyword>
<sequence length="606" mass="65838">MLTIRRDAAQLTFTDPESEVWRTRLSAASEALVRAARAVGRIEVTGHDAAWLGTGWLLASDIVVTNRHVAREFGRAGGAGFVFRQGFFGPMTASIDFLEEADRPEDLTFAISRILHIEDDAGPDIALLRVQQTGAGMSAPIPLSEAPVADDLLAVIGYPARDSRIPDQALMDKIYGDIYDKKRLAPGRLTRTEGPVILHDCSTLGGNSGSVVVSLTTGEAVGLHFAGRFLKSNFAVAAPVVKQRLGAVLGGGVRRPRQPAVTVDPGVDAGVRGETRADGPGPVAAGPPRFTAVVPLRVTVELADPHWDNASAPVTATSPVTEVDADEVVVEGVAADYTDRAGFSEAFLGAEAPVALPVVADQDDVLVFDDNGSSGTVLKYDHFSVVMSKKRRMCHYSAVNIDGKQLIRLPRPGWRQDPRIPKGAQISAECYGNPPKFSRGHMTRREDPVWGSPATAARANSDTMHVTNVVPQMQTFNGGVWLGLEEYALRNARQDRMRISVITGPFLEEDDPVRFGVPIPVDFWKVIVFVHDATGALTATGYSMSQRDFFAEEEFVFGRFKTAQRRIEWIERRAGLSFRGLADLDPFREPESGVTELHDFSEIQFV</sequence>
<keyword evidence="3" id="KW-0732">Signal</keyword>
<dbReference type="Pfam" id="PF01223">
    <property type="entry name" value="Endonuclease_NS"/>
    <property type="match status" value="1"/>
</dbReference>
<evidence type="ECO:0000256" key="2">
    <source>
        <dbReference type="ARBA" id="ARBA00022670"/>
    </source>
</evidence>
<dbReference type="EC" id="3.4.21.-" evidence="8"/>
<dbReference type="InterPro" id="IPR001604">
    <property type="entry name" value="Endo_G_ENPP1-like_dom"/>
</dbReference>
<dbReference type="SUPFAM" id="SSF50494">
    <property type="entry name" value="Trypsin-like serine proteases"/>
    <property type="match status" value="1"/>
</dbReference>
<dbReference type="InterPro" id="IPR008256">
    <property type="entry name" value="Peptidase_S1B"/>
</dbReference>
<dbReference type="Proteomes" id="UP000655751">
    <property type="component" value="Unassembled WGS sequence"/>
</dbReference>
<dbReference type="InterPro" id="IPR020821">
    <property type="entry name" value="ENPP1-3/EXOG-like_nuc-like"/>
</dbReference>
<gene>
    <name evidence="12" type="ORF">IT779_23865</name>
</gene>
<keyword evidence="4 8" id="KW-0378">Hydrolase</keyword>
<dbReference type="GO" id="GO:0006508">
    <property type="term" value="P:proteolysis"/>
    <property type="evidence" value="ECO:0007669"/>
    <property type="project" value="UniProtKB-KW"/>
</dbReference>
<dbReference type="GO" id="GO:0004519">
    <property type="term" value="F:endonuclease activity"/>
    <property type="evidence" value="ECO:0007669"/>
    <property type="project" value="UniProtKB-KW"/>
</dbReference>
<dbReference type="GO" id="GO:0008236">
    <property type="term" value="F:serine-type peptidase activity"/>
    <property type="evidence" value="ECO:0007669"/>
    <property type="project" value="UniProtKB-KW"/>
</dbReference>
<evidence type="ECO:0000256" key="8">
    <source>
        <dbReference type="RuleBase" id="RU004296"/>
    </source>
</evidence>
<evidence type="ECO:0000256" key="9">
    <source>
        <dbReference type="SAM" id="MobiDB-lite"/>
    </source>
</evidence>
<proteinExistence type="inferred from homology"/>
<dbReference type="Gene3D" id="3.40.570.10">
    <property type="entry name" value="Extracellular Endonuclease, subunit A"/>
    <property type="match status" value="1"/>
</dbReference>
<dbReference type="InterPro" id="IPR043504">
    <property type="entry name" value="Peptidase_S1_PA_chymotrypsin"/>
</dbReference>
<evidence type="ECO:0000256" key="7">
    <source>
        <dbReference type="PIRSR" id="PIRSR640255-2"/>
    </source>
</evidence>
<name>A0A931IF46_9NOCA</name>
<keyword evidence="7" id="KW-0479">Metal-binding</keyword>
<dbReference type="GO" id="GO:0046872">
    <property type="term" value="F:metal ion binding"/>
    <property type="evidence" value="ECO:0007669"/>
    <property type="project" value="UniProtKB-KW"/>
</dbReference>
<keyword evidence="12" id="KW-0540">Nuclease</keyword>
<evidence type="ECO:0000259" key="11">
    <source>
        <dbReference type="SMART" id="SM00892"/>
    </source>
</evidence>
<dbReference type="EMBL" id="JADMLG010000010">
    <property type="protein sequence ID" value="MBH0779311.1"/>
    <property type="molecule type" value="Genomic_DNA"/>
</dbReference>
<dbReference type="InterPro" id="IPR044925">
    <property type="entry name" value="His-Me_finger_sf"/>
</dbReference>
<dbReference type="SMART" id="SM00892">
    <property type="entry name" value="Endonuclease_NS"/>
    <property type="match status" value="1"/>
</dbReference>
<comment type="caution">
    <text evidence="12">The sequence shown here is derived from an EMBL/GenBank/DDBJ whole genome shotgun (WGS) entry which is preliminary data.</text>
</comment>
<protein>
    <recommendedName>
        <fullName evidence="8">Serine protease</fullName>
        <ecNumber evidence="8">3.4.21.-</ecNumber>
    </recommendedName>
</protein>
<evidence type="ECO:0000256" key="6">
    <source>
        <dbReference type="PIRSR" id="PIRSR640255-1"/>
    </source>
</evidence>
<feature type="active site" description="Proton acceptor" evidence="6">
    <location>
        <position position="441"/>
    </location>
</feature>
<evidence type="ECO:0000256" key="5">
    <source>
        <dbReference type="ARBA" id="ARBA00022825"/>
    </source>
</evidence>